<accession>A0ABQ8SWD2</accession>
<evidence type="ECO:0000313" key="2">
    <source>
        <dbReference type="Proteomes" id="UP001148838"/>
    </source>
</evidence>
<proteinExistence type="predicted"/>
<protein>
    <recommendedName>
        <fullName evidence="3">Tc1-like transposase DDE domain-containing protein</fullName>
    </recommendedName>
</protein>
<sequence>MLESELIRMYEEFDNNLIFQQDNAAIHVSAKSKKWFLEKGITLLNWPSRSPDLNPHRKLMGDSSKLCITTEDSLRL</sequence>
<gene>
    <name evidence="1" type="ORF">ANN_17891</name>
</gene>
<evidence type="ECO:0000313" key="1">
    <source>
        <dbReference type="EMBL" id="KAJ4437745.1"/>
    </source>
</evidence>
<dbReference type="EMBL" id="JAJSOF020000021">
    <property type="protein sequence ID" value="KAJ4437745.1"/>
    <property type="molecule type" value="Genomic_DNA"/>
</dbReference>
<comment type="caution">
    <text evidence="1">The sequence shown here is derived from an EMBL/GenBank/DDBJ whole genome shotgun (WGS) entry which is preliminary data.</text>
</comment>
<dbReference type="InterPro" id="IPR036397">
    <property type="entry name" value="RNaseH_sf"/>
</dbReference>
<evidence type="ECO:0008006" key="3">
    <source>
        <dbReference type="Google" id="ProtNLM"/>
    </source>
</evidence>
<name>A0ABQ8SWD2_PERAM</name>
<dbReference type="Proteomes" id="UP001148838">
    <property type="component" value="Unassembled WGS sequence"/>
</dbReference>
<dbReference type="Gene3D" id="3.30.420.10">
    <property type="entry name" value="Ribonuclease H-like superfamily/Ribonuclease H"/>
    <property type="match status" value="1"/>
</dbReference>
<organism evidence="1 2">
    <name type="scientific">Periplaneta americana</name>
    <name type="common">American cockroach</name>
    <name type="synonym">Blatta americana</name>
    <dbReference type="NCBI Taxonomy" id="6978"/>
    <lineage>
        <taxon>Eukaryota</taxon>
        <taxon>Metazoa</taxon>
        <taxon>Ecdysozoa</taxon>
        <taxon>Arthropoda</taxon>
        <taxon>Hexapoda</taxon>
        <taxon>Insecta</taxon>
        <taxon>Pterygota</taxon>
        <taxon>Neoptera</taxon>
        <taxon>Polyneoptera</taxon>
        <taxon>Dictyoptera</taxon>
        <taxon>Blattodea</taxon>
        <taxon>Blattoidea</taxon>
        <taxon>Blattidae</taxon>
        <taxon>Blattinae</taxon>
        <taxon>Periplaneta</taxon>
    </lineage>
</organism>
<reference evidence="1 2" key="1">
    <citation type="journal article" date="2022" name="Allergy">
        <title>Genome assembly and annotation of Periplaneta americana reveal a comprehensive cockroach allergen profile.</title>
        <authorList>
            <person name="Wang L."/>
            <person name="Xiong Q."/>
            <person name="Saelim N."/>
            <person name="Wang L."/>
            <person name="Nong W."/>
            <person name="Wan A.T."/>
            <person name="Shi M."/>
            <person name="Liu X."/>
            <person name="Cao Q."/>
            <person name="Hui J.H.L."/>
            <person name="Sookrung N."/>
            <person name="Leung T.F."/>
            <person name="Tungtrongchitr A."/>
            <person name="Tsui S.K.W."/>
        </authorList>
    </citation>
    <scope>NUCLEOTIDE SEQUENCE [LARGE SCALE GENOMIC DNA]</scope>
    <source>
        <tissue evidence="1">Whole body-01</tissue>
    </source>
</reference>
<keyword evidence="2" id="KW-1185">Reference proteome</keyword>